<gene>
    <name evidence="2" type="ORF">BDV98DRAFT_577845</name>
</gene>
<proteinExistence type="predicted"/>
<name>A0A5C3Q5A2_9AGAR</name>
<evidence type="ECO:0000313" key="2">
    <source>
        <dbReference type="EMBL" id="TFK95388.1"/>
    </source>
</evidence>
<evidence type="ECO:0000256" key="1">
    <source>
        <dbReference type="SAM" id="MobiDB-lite"/>
    </source>
</evidence>
<evidence type="ECO:0000313" key="3">
    <source>
        <dbReference type="Proteomes" id="UP000305067"/>
    </source>
</evidence>
<dbReference type="EMBL" id="ML178888">
    <property type="protein sequence ID" value="TFK95388.1"/>
    <property type="molecule type" value="Genomic_DNA"/>
</dbReference>
<dbReference type="AlphaFoldDB" id="A0A5C3Q5A2"/>
<organism evidence="2 3">
    <name type="scientific">Pterulicium gracile</name>
    <dbReference type="NCBI Taxonomy" id="1884261"/>
    <lineage>
        <taxon>Eukaryota</taxon>
        <taxon>Fungi</taxon>
        <taxon>Dikarya</taxon>
        <taxon>Basidiomycota</taxon>
        <taxon>Agaricomycotina</taxon>
        <taxon>Agaricomycetes</taxon>
        <taxon>Agaricomycetidae</taxon>
        <taxon>Agaricales</taxon>
        <taxon>Pleurotineae</taxon>
        <taxon>Pterulaceae</taxon>
        <taxon>Pterulicium</taxon>
    </lineage>
</organism>
<feature type="region of interest" description="Disordered" evidence="1">
    <location>
        <begin position="1"/>
        <end position="90"/>
    </location>
</feature>
<accession>A0A5C3Q5A2</accession>
<reference evidence="2 3" key="1">
    <citation type="journal article" date="2019" name="Nat. Ecol. Evol.">
        <title>Megaphylogeny resolves global patterns of mushroom evolution.</title>
        <authorList>
            <person name="Varga T."/>
            <person name="Krizsan K."/>
            <person name="Foldi C."/>
            <person name="Dima B."/>
            <person name="Sanchez-Garcia M."/>
            <person name="Sanchez-Ramirez S."/>
            <person name="Szollosi G.J."/>
            <person name="Szarkandi J.G."/>
            <person name="Papp V."/>
            <person name="Albert L."/>
            <person name="Andreopoulos W."/>
            <person name="Angelini C."/>
            <person name="Antonin V."/>
            <person name="Barry K.W."/>
            <person name="Bougher N.L."/>
            <person name="Buchanan P."/>
            <person name="Buyck B."/>
            <person name="Bense V."/>
            <person name="Catcheside P."/>
            <person name="Chovatia M."/>
            <person name="Cooper J."/>
            <person name="Damon W."/>
            <person name="Desjardin D."/>
            <person name="Finy P."/>
            <person name="Geml J."/>
            <person name="Haridas S."/>
            <person name="Hughes K."/>
            <person name="Justo A."/>
            <person name="Karasinski D."/>
            <person name="Kautmanova I."/>
            <person name="Kiss B."/>
            <person name="Kocsube S."/>
            <person name="Kotiranta H."/>
            <person name="LaButti K.M."/>
            <person name="Lechner B.E."/>
            <person name="Liimatainen K."/>
            <person name="Lipzen A."/>
            <person name="Lukacs Z."/>
            <person name="Mihaltcheva S."/>
            <person name="Morgado L.N."/>
            <person name="Niskanen T."/>
            <person name="Noordeloos M.E."/>
            <person name="Ohm R.A."/>
            <person name="Ortiz-Santana B."/>
            <person name="Ovrebo C."/>
            <person name="Racz N."/>
            <person name="Riley R."/>
            <person name="Savchenko A."/>
            <person name="Shiryaev A."/>
            <person name="Soop K."/>
            <person name="Spirin V."/>
            <person name="Szebenyi C."/>
            <person name="Tomsovsky M."/>
            <person name="Tulloss R.E."/>
            <person name="Uehling J."/>
            <person name="Grigoriev I.V."/>
            <person name="Vagvolgyi C."/>
            <person name="Papp T."/>
            <person name="Martin F.M."/>
            <person name="Miettinen O."/>
            <person name="Hibbett D.S."/>
            <person name="Nagy L.G."/>
        </authorList>
    </citation>
    <scope>NUCLEOTIDE SEQUENCE [LARGE SCALE GENOMIC DNA]</scope>
    <source>
        <strain evidence="2 3">CBS 309.79</strain>
    </source>
</reference>
<dbReference type="Proteomes" id="UP000305067">
    <property type="component" value="Unassembled WGS sequence"/>
</dbReference>
<sequence length="90" mass="10223">RPLLEVFNVTVDSDNRRLSPLGQNLRQHHRQRQPWPLTPLDTHPGEPSQPCSSQGGPYPSNRGPHPSNRGPYPPKRETSPRRPIETDFSV</sequence>
<protein>
    <submittedName>
        <fullName evidence="2">Uncharacterized protein</fullName>
    </submittedName>
</protein>
<feature type="non-terminal residue" evidence="2">
    <location>
        <position position="1"/>
    </location>
</feature>
<keyword evidence="3" id="KW-1185">Reference proteome</keyword>
<feature type="compositionally biased region" description="Basic and acidic residues" evidence="1">
    <location>
        <begin position="74"/>
        <end position="90"/>
    </location>
</feature>